<keyword evidence="8 12" id="KW-0798">TonB box</keyword>
<dbReference type="PROSITE" id="PS52016">
    <property type="entry name" value="TONB_DEPENDENT_REC_3"/>
    <property type="match status" value="1"/>
</dbReference>
<feature type="domain" description="TonB-dependent receptor plug" evidence="15">
    <location>
        <begin position="47"/>
        <end position="156"/>
    </location>
</feature>
<evidence type="ECO:0000256" key="7">
    <source>
        <dbReference type="ARBA" id="ARBA00023065"/>
    </source>
</evidence>
<dbReference type="PANTHER" id="PTHR32552:SF81">
    <property type="entry name" value="TONB-DEPENDENT OUTER MEMBRANE RECEPTOR"/>
    <property type="match status" value="1"/>
</dbReference>
<keyword evidence="13" id="KW-0732">Signal</keyword>
<accession>A0A7W2TXF5</accession>
<dbReference type="PANTHER" id="PTHR32552">
    <property type="entry name" value="FERRICHROME IRON RECEPTOR-RELATED"/>
    <property type="match status" value="1"/>
</dbReference>
<evidence type="ECO:0000256" key="5">
    <source>
        <dbReference type="ARBA" id="ARBA00022692"/>
    </source>
</evidence>
<evidence type="ECO:0000256" key="13">
    <source>
        <dbReference type="SAM" id="SignalP"/>
    </source>
</evidence>
<dbReference type="InterPro" id="IPR036942">
    <property type="entry name" value="Beta-barrel_TonB_sf"/>
</dbReference>
<evidence type="ECO:0000256" key="12">
    <source>
        <dbReference type="RuleBase" id="RU003357"/>
    </source>
</evidence>
<gene>
    <name evidence="16" type="ORF">H2508_11305</name>
</gene>
<evidence type="ECO:0000256" key="6">
    <source>
        <dbReference type="ARBA" id="ARBA00023004"/>
    </source>
</evidence>
<keyword evidence="16" id="KW-0675">Receptor</keyword>
<evidence type="ECO:0000256" key="2">
    <source>
        <dbReference type="ARBA" id="ARBA00022448"/>
    </source>
</evidence>
<dbReference type="AlphaFoldDB" id="A0A7W2TXF5"/>
<evidence type="ECO:0000259" key="15">
    <source>
        <dbReference type="Pfam" id="PF07715"/>
    </source>
</evidence>
<evidence type="ECO:0000256" key="4">
    <source>
        <dbReference type="ARBA" id="ARBA00022496"/>
    </source>
</evidence>
<keyword evidence="5 11" id="KW-0812">Transmembrane</keyword>
<dbReference type="EMBL" id="JACFXU010000015">
    <property type="protein sequence ID" value="MBA6413696.1"/>
    <property type="molecule type" value="Genomic_DNA"/>
</dbReference>
<dbReference type="InterPro" id="IPR000531">
    <property type="entry name" value="Beta-barrel_TonB"/>
</dbReference>
<keyword evidence="10 11" id="KW-0998">Cell outer membrane</keyword>
<reference evidence="16 17" key="1">
    <citation type="submission" date="2020-07" db="EMBL/GenBank/DDBJ databases">
        <title>Halieaceae bacterium, F7430, whole genome shotgun sequencing project.</title>
        <authorList>
            <person name="Jiang S."/>
            <person name="Liu Z.W."/>
            <person name="Du Z.J."/>
        </authorList>
    </citation>
    <scope>NUCLEOTIDE SEQUENCE [LARGE SCALE GENOMIC DNA]</scope>
    <source>
        <strain evidence="16 17">F7430</strain>
    </source>
</reference>
<dbReference type="InterPro" id="IPR012910">
    <property type="entry name" value="Plug_dom"/>
</dbReference>
<dbReference type="Proteomes" id="UP000539350">
    <property type="component" value="Unassembled WGS sequence"/>
</dbReference>
<dbReference type="SUPFAM" id="SSF56935">
    <property type="entry name" value="Porins"/>
    <property type="match status" value="1"/>
</dbReference>
<comment type="caution">
    <text evidence="16">The sequence shown here is derived from an EMBL/GenBank/DDBJ whole genome shotgun (WGS) entry which is preliminary data.</text>
</comment>
<evidence type="ECO:0000256" key="1">
    <source>
        <dbReference type="ARBA" id="ARBA00004571"/>
    </source>
</evidence>
<evidence type="ECO:0000256" key="8">
    <source>
        <dbReference type="ARBA" id="ARBA00023077"/>
    </source>
</evidence>
<comment type="similarity">
    <text evidence="11 12">Belongs to the TonB-dependent receptor family.</text>
</comment>
<dbReference type="Pfam" id="PF00593">
    <property type="entry name" value="TonB_dep_Rec_b-barrel"/>
    <property type="match status" value="1"/>
</dbReference>
<keyword evidence="4" id="KW-0410">Iron transport</keyword>
<feature type="signal peptide" evidence="13">
    <location>
        <begin position="1"/>
        <end position="26"/>
    </location>
</feature>
<feature type="domain" description="TonB-dependent receptor-like beta-barrel" evidence="14">
    <location>
        <begin position="311"/>
        <end position="706"/>
    </location>
</feature>
<keyword evidence="7" id="KW-0406">Ion transport</keyword>
<keyword evidence="9 11" id="KW-0472">Membrane</keyword>
<keyword evidence="17" id="KW-1185">Reference proteome</keyword>
<evidence type="ECO:0000256" key="3">
    <source>
        <dbReference type="ARBA" id="ARBA00022452"/>
    </source>
</evidence>
<feature type="chain" id="PRO_5031053528" evidence="13">
    <location>
        <begin position="27"/>
        <end position="740"/>
    </location>
</feature>
<name>A0A7W2TXF5_9GAMM</name>
<dbReference type="Gene3D" id="2.40.170.20">
    <property type="entry name" value="TonB-dependent receptor, beta-barrel domain"/>
    <property type="match status" value="1"/>
</dbReference>
<evidence type="ECO:0000313" key="16">
    <source>
        <dbReference type="EMBL" id="MBA6413696.1"/>
    </source>
</evidence>
<dbReference type="InterPro" id="IPR039426">
    <property type="entry name" value="TonB-dep_rcpt-like"/>
</dbReference>
<keyword evidence="2 11" id="KW-0813">Transport</keyword>
<dbReference type="GO" id="GO:0009279">
    <property type="term" value="C:cell outer membrane"/>
    <property type="evidence" value="ECO:0007669"/>
    <property type="project" value="UniProtKB-SubCell"/>
</dbReference>
<dbReference type="RefSeq" id="WP_182173545.1">
    <property type="nucleotide sequence ID" value="NZ_JACFXU010000015.1"/>
</dbReference>
<comment type="subcellular location">
    <subcellularLocation>
        <location evidence="1 11">Cell outer membrane</location>
        <topology evidence="1 11">Multi-pass membrane protein</topology>
    </subcellularLocation>
</comment>
<evidence type="ECO:0000256" key="10">
    <source>
        <dbReference type="ARBA" id="ARBA00023237"/>
    </source>
</evidence>
<organism evidence="16 17">
    <name type="scientific">Sediminihaliea albiluteola</name>
    <dbReference type="NCBI Taxonomy" id="2758564"/>
    <lineage>
        <taxon>Bacteria</taxon>
        <taxon>Pseudomonadati</taxon>
        <taxon>Pseudomonadota</taxon>
        <taxon>Gammaproteobacteria</taxon>
        <taxon>Cellvibrionales</taxon>
        <taxon>Halieaceae</taxon>
        <taxon>Sediminihaliea</taxon>
    </lineage>
</organism>
<evidence type="ECO:0000256" key="11">
    <source>
        <dbReference type="PROSITE-ProRule" id="PRU01360"/>
    </source>
</evidence>
<proteinExistence type="inferred from homology"/>
<evidence type="ECO:0000313" key="17">
    <source>
        <dbReference type="Proteomes" id="UP000539350"/>
    </source>
</evidence>
<sequence length="740" mass="81339">MQGKLLKKTLLATALVPLLAPATVLAQGERVALEEVIVSAQRRQQSLQEVPISITAFDNSSIETYRITNLVDLNTLVPNLSAVEGAGGSRSVLFQIRGLYASGTALAADSGVAIYQDGVYLQGGNGALSNYAELERIEVLRGPQGTLFGRNTSGGAIHFITKDPTGEFGLKQTLTTGNLNLFESKTRIDSPQWGPISMSLDYTISERDGPVKNDGAGFVADFSAQGAGKYKSPKRLGDDKTHTLLLGVEFDLNDKLDMIYKFDYVDMKSTPAAAGIVAADSSIQPLIGPSFGRKRPKSVNNSFHMPINQIKQGHNLTLQYELSDTLSFRNILSYRESFLDSRGFTLDGLGQFAPVVVVFAVTSGQESEQVSEEMQLIWDTDNYTLTTGFLYYGLDQSAGGYGHVPNAFYGSAPPAVTLFPGSNYAIQSTAETESYAVYGQWEYRFNEEWELVLGARVTNDKKDYEDRTLLTGEVVYVSYDETEPTFLMGLNYQPAENMMLFAKASNGYISGGVVSGLAYEPEKAKSYEIGMKTDWLERTLQTNLSIFSVDYQDQQFVTSGSQVKPPIPAAQAIVNAGDTKAKGFELETTWLPLNNLTLAWNLGYLDFKFKTLDLELLGTAPSPHLRPDWTSTVRADYLAESLVGNLDFRFHLDASYRSEEWSSSRAVDYSDTGKNDSVWRLNAQISVEEIKIGEGSFRVAVWGRNLTDSDLPANMNVLGPVIAGTYEPPRTYGVDLTYEF</sequence>
<keyword evidence="6" id="KW-0408">Iron</keyword>
<keyword evidence="3 11" id="KW-1134">Transmembrane beta strand</keyword>
<evidence type="ECO:0000259" key="14">
    <source>
        <dbReference type="Pfam" id="PF00593"/>
    </source>
</evidence>
<dbReference type="GO" id="GO:0006826">
    <property type="term" value="P:iron ion transport"/>
    <property type="evidence" value="ECO:0007669"/>
    <property type="project" value="UniProtKB-KW"/>
</dbReference>
<dbReference type="Pfam" id="PF07715">
    <property type="entry name" value="Plug"/>
    <property type="match status" value="1"/>
</dbReference>
<protein>
    <submittedName>
        <fullName evidence="16">TonB-dependent receptor</fullName>
    </submittedName>
</protein>
<evidence type="ECO:0000256" key="9">
    <source>
        <dbReference type="ARBA" id="ARBA00023136"/>
    </source>
</evidence>